<evidence type="ECO:0000313" key="3">
    <source>
        <dbReference type="Proteomes" id="UP000029725"/>
    </source>
</evidence>
<gene>
    <name evidence="2" type="ORF">DI09_19p160</name>
</gene>
<organism evidence="2 3">
    <name type="scientific">Mitosporidium daphniae</name>
    <dbReference type="NCBI Taxonomy" id="1485682"/>
    <lineage>
        <taxon>Eukaryota</taxon>
        <taxon>Fungi</taxon>
        <taxon>Fungi incertae sedis</taxon>
        <taxon>Microsporidia</taxon>
        <taxon>Mitosporidium</taxon>
    </lineage>
</organism>
<feature type="region of interest" description="Disordered" evidence="1">
    <location>
        <begin position="35"/>
        <end position="62"/>
    </location>
</feature>
<feature type="compositionally biased region" description="Basic and acidic residues" evidence="1">
    <location>
        <begin position="46"/>
        <end position="58"/>
    </location>
</feature>
<dbReference type="GeneID" id="25258865"/>
<reference evidence="2 3" key="1">
    <citation type="submission" date="2014-04" db="EMBL/GenBank/DDBJ databases">
        <title>A new species of microsporidia sheds light on the evolution of extreme parasitism.</title>
        <authorList>
            <person name="Haag K.L."/>
            <person name="James T.Y."/>
            <person name="Larsson R."/>
            <person name="Schaer T.M."/>
            <person name="Refardt D."/>
            <person name="Pombert J.-F."/>
            <person name="Ebert D."/>
        </authorList>
    </citation>
    <scope>NUCLEOTIDE SEQUENCE [LARGE SCALE GENOMIC DNA]</scope>
    <source>
        <strain evidence="2 3">UGP3</strain>
        <tissue evidence="2">Spores</tissue>
    </source>
</reference>
<evidence type="ECO:0000313" key="2">
    <source>
        <dbReference type="EMBL" id="KGG52234.1"/>
    </source>
</evidence>
<feature type="compositionally biased region" description="Basic and acidic residues" evidence="1">
    <location>
        <begin position="219"/>
        <end position="243"/>
    </location>
</feature>
<dbReference type="AlphaFoldDB" id="A0A098VTS3"/>
<sequence length="421" mass="46005">MRNIQDFKFPQRNHHVIEGNLGGSIFEMPIANGQATQEPPVLGHPQFKDTDATSRPHEALSSSFSSSPAFTLRSTDLEQELVEKRFKFITLLAPITMAKMICKYAVQFEPSFITTLIEEIRIGIDKISLVSPNRSQPSVIQMDGSLLASSSFNSLLFEASMFSILCQLLGLIREISALVPGLIKTCIVQLLRLSRLESSQCQKNSPSVCAIPSQGQNYHTHEKDKGHELNGHSDGHSDEHSDDGNSDPAAITLPRVSSPIFMRANYSFSSEAVFVFDGSLFVLKSEHLMAKLICCLLSSILSHSSVVKIRQEMYSYFIGRLLNSPSTTSSSTISGNGFYCGGPLIPSLNLITGSNKLFAAILASNTTGNSQKNSGTSGKHFGKLGRLSTIPNVFLRLKLSREHLFSKGGVDIVKNKKHPAA</sequence>
<proteinExistence type="predicted"/>
<dbReference type="Proteomes" id="UP000029725">
    <property type="component" value="Unassembled WGS sequence"/>
</dbReference>
<feature type="region of interest" description="Disordered" evidence="1">
    <location>
        <begin position="212"/>
        <end position="248"/>
    </location>
</feature>
<accession>A0A098VTS3</accession>
<dbReference type="RefSeq" id="XP_013238661.1">
    <property type="nucleotide sequence ID" value="XM_013383207.1"/>
</dbReference>
<evidence type="ECO:0000256" key="1">
    <source>
        <dbReference type="SAM" id="MobiDB-lite"/>
    </source>
</evidence>
<protein>
    <submittedName>
        <fullName evidence="2">Uncharacterized protein</fullName>
    </submittedName>
</protein>
<name>A0A098VTS3_9MICR</name>
<keyword evidence="3" id="KW-1185">Reference proteome</keyword>
<dbReference type="VEuPathDB" id="MicrosporidiaDB:DI09_19p160"/>
<comment type="caution">
    <text evidence="2">The sequence shown here is derived from an EMBL/GenBank/DDBJ whole genome shotgun (WGS) entry which is preliminary data.</text>
</comment>
<dbReference type="EMBL" id="JMKJ01000110">
    <property type="protein sequence ID" value="KGG52234.1"/>
    <property type="molecule type" value="Genomic_DNA"/>
</dbReference>
<dbReference type="HOGENOM" id="CLU_652258_0_0_1"/>